<evidence type="ECO:0000256" key="1">
    <source>
        <dbReference type="ARBA" id="ARBA00004141"/>
    </source>
</evidence>
<dbReference type="RefSeq" id="XP_002368452.2">
    <property type="nucleotide sequence ID" value="XM_002368411.2"/>
</dbReference>
<dbReference type="GO" id="GO:0005886">
    <property type="term" value="C:plasma membrane"/>
    <property type="evidence" value="ECO:0007669"/>
    <property type="project" value="TreeGrafter"/>
</dbReference>
<evidence type="ECO:0000256" key="6">
    <source>
        <dbReference type="ARBA" id="ARBA00022989"/>
    </source>
</evidence>
<evidence type="ECO:0000256" key="8">
    <source>
        <dbReference type="SAM" id="MobiDB-lite"/>
    </source>
</evidence>
<reference evidence="11" key="1">
    <citation type="submission" date="2013-04" db="EMBL/GenBank/DDBJ databases">
        <authorList>
            <person name="Sibley D."/>
            <person name="Venepally P."/>
            <person name="Karamycheva S."/>
            <person name="Hadjithomas M."/>
            <person name="Khan A."/>
            <person name="Brunk B."/>
            <person name="Roos D."/>
            <person name="Caler E."/>
            <person name="Lorenzi H."/>
        </authorList>
    </citation>
    <scope>NUCLEOTIDE SEQUENCE [LARGE SCALE GENOMIC DNA]</scope>
    <source>
        <strain evidence="11">ME49</strain>
    </source>
</reference>
<dbReference type="AlphaFoldDB" id="A0A125YIX1"/>
<dbReference type="KEGG" id="tgo:TGME49_290580"/>
<keyword evidence="6 9" id="KW-1133">Transmembrane helix</keyword>
<evidence type="ECO:0000256" key="3">
    <source>
        <dbReference type="ARBA" id="ARBA00022692"/>
    </source>
</evidence>
<feature type="transmembrane region" description="Helical" evidence="9">
    <location>
        <begin position="558"/>
        <end position="580"/>
    </location>
</feature>
<dbReference type="InterPro" id="IPR017871">
    <property type="entry name" value="ABC_transporter-like_CS"/>
</dbReference>
<keyword evidence="11" id="KW-0378">Hydrolase</keyword>
<feature type="transmembrane region" description="Helical" evidence="9">
    <location>
        <begin position="697"/>
        <end position="715"/>
    </location>
</feature>
<dbReference type="Pfam" id="PF01061">
    <property type="entry name" value="ABC2_membrane"/>
    <property type="match status" value="1"/>
</dbReference>
<dbReference type="InterPro" id="IPR050352">
    <property type="entry name" value="ABCG_transporters"/>
</dbReference>
<keyword evidence="7 9" id="KW-0472">Membrane</keyword>
<feature type="transmembrane region" description="Helical" evidence="9">
    <location>
        <begin position="631"/>
        <end position="658"/>
    </location>
</feature>
<dbReference type="GO" id="GO:0016887">
    <property type="term" value="F:ATP hydrolysis activity"/>
    <property type="evidence" value="ECO:0007669"/>
    <property type="project" value="InterPro"/>
</dbReference>
<dbReference type="VEuPathDB" id="ToxoDB:TGME49_290580"/>
<dbReference type="PROSITE" id="PS50893">
    <property type="entry name" value="ABC_TRANSPORTER_2"/>
    <property type="match status" value="1"/>
</dbReference>
<feature type="transmembrane region" description="Helical" evidence="9">
    <location>
        <begin position="670"/>
        <end position="691"/>
    </location>
</feature>
<dbReference type="PROSITE" id="PS00211">
    <property type="entry name" value="ABC_TRANSPORTER_1"/>
    <property type="match status" value="1"/>
</dbReference>
<keyword evidence="3 9" id="KW-0812">Transmembrane</keyword>
<protein>
    <submittedName>
        <fullName evidence="11">ATP-binding cassette G family transporter ABCG89</fullName>
        <ecNumber evidence="11">3.6.3.28</ecNumber>
    </submittedName>
</protein>
<dbReference type="GeneID" id="7896478"/>
<keyword evidence="5 11" id="KW-0067">ATP-binding</keyword>
<dbReference type="SMR" id="A0A125YIX1"/>
<dbReference type="SMART" id="SM00382">
    <property type="entry name" value="AAA"/>
    <property type="match status" value="1"/>
</dbReference>
<dbReference type="InterPro" id="IPR027417">
    <property type="entry name" value="P-loop_NTPase"/>
</dbReference>
<evidence type="ECO:0000256" key="7">
    <source>
        <dbReference type="ARBA" id="ARBA00023136"/>
    </source>
</evidence>
<evidence type="ECO:0000256" key="9">
    <source>
        <dbReference type="SAM" id="Phobius"/>
    </source>
</evidence>
<evidence type="ECO:0000256" key="5">
    <source>
        <dbReference type="ARBA" id="ARBA00022840"/>
    </source>
</evidence>
<proteinExistence type="predicted"/>
<keyword evidence="4" id="KW-0547">Nucleotide-binding</keyword>
<dbReference type="InterPro" id="IPR003439">
    <property type="entry name" value="ABC_transporter-like_ATP-bd"/>
</dbReference>
<dbReference type="GO" id="GO:0140359">
    <property type="term" value="F:ABC-type transporter activity"/>
    <property type="evidence" value="ECO:0007669"/>
    <property type="project" value="InterPro"/>
</dbReference>
<dbReference type="Proteomes" id="UP000001529">
    <property type="component" value="Chromosome IX"/>
</dbReference>
<dbReference type="GO" id="GO:0005524">
    <property type="term" value="F:ATP binding"/>
    <property type="evidence" value="ECO:0007669"/>
    <property type="project" value="UniProtKB-KW"/>
</dbReference>
<feature type="transmembrane region" description="Helical" evidence="9">
    <location>
        <begin position="592"/>
        <end position="611"/>
    </location>
</feature>
<dbReference type="Gene3D" id="3.40.50.300">
    <property type="entry name" value="P-loop containing nucleotide triphosphate hydrolases"/>
    <property type="match status" value="1"/>
</dbReference>
<dbReference type="InterPro" id="IPR003593">
    <property type="entry name" value="AAA+_ATPase"/>
</dbReference>
<dbReference type="PhylomeDB" id="A0A125YIX1"/>
<gene>
    <name evidence="11" type="primary">ABCG89</name>
    <name evidence="11" type="ORF">TGME49_290580</name>
</gene>
<dbReference type="InterPro" id="IPR013525">
    <property type="entry name" value="ABC2_TM"/>
</dbReference>
<keyword evidence="2" id="KW-0813">Transport</keyword>
<dbReference type="EMBL" id="CM002044">
    <property type="protein sequence ID" value="EPT28022.1"/>
    <property type="molecule type" value="Genomic_DNA"/>
</dbReference>
<accession>A0A125YIX1</accession>
<feature type="compositionally biased region" description="Basic and acidic residues" evidence="8">
    <location>
        <begin position="30"/>
        <end position="40"/>
    </location>
</feature>
<dbReference type="EMBL" id="KE138832">
    <property type="protein sequence ID" value="EPT28022.1"/>
    <property type="molecule type" value="Genomic_DNA"/>
</dbReference>
<dbReference type="OrthoDB" id="184675at2759"/>
<feature type="region of interest" description="Disordered" evidence="8">
    <location>
        <begin position="1"/>
        <end position="59"/>
    </location>
</feature>
<feature type="transmembrane region" description="Helical" evidence="9">
    <location>
        <begin position="727"/>
        <end position="750"/>
    </location>
</feature>
<dbReference type="Pfam" id="PF00005">
    <property type="entry name" value="ABC_tran"/>
    <property type="match status" value="1"/>
</dbReference>
<keyword evidence="12" id="KW-1185">Reference proteome</keyword>
<dbReference type="PANTHER" id="PTHR48041:SF139">
    <property type="entry name" value="PROTEIN SCARLET"/>
    <property type="match status" value="1"/>
</dbReference>
<dbReference type="SUPFAM" id="SSF52540">
    <property type="entry name" value="P-loop containing nucleoside triphosphate hydrolases"/>
    <property type="match status" value="1"/>
</dbReference>
<dbReference type="EC" id="3.6.3.28" evidence="11"/>
<evidence type="ECO:0000313" key="12">
    <source>
        <dbReference type="Proteomes" id="UP000001529"/>
    </source>
</evidence>
<dbReference type="PANTHER" id="PTHR48041">
    <property type="entry name" value="ABC TRANSPORTER G FAMILY MEMBER 28"/>
    <property type="match status" value="1"/>
</dbReference>
<organism evidence="11 12">
    <name type="scientific">Toxoplasma gondii (strain ATCC 50611 / Me49)</name>
    <dbReference type="NCBI Taxonomy" id="508771"/>
    <lineage>
        <taxon>Eukaryota</taxon>
        <taxon>Sar</taxon>
        <taxon>Alveolata</taxon>
        <taxon>Apicomplexa</taxon>
        <taxon>Conoidasida</taxon>
        <taxon>Coccidia</taxon>
        <taxon>Eucoccidiorida</taxon>
        <taxon>Eimeriorina</taxon>
        <taxon>Sarcocystidae</taxon>
        <taxon>Toxoplasma</taxon>
    </lineage>
</organism>
<evidence type="ECO:0000313" key="11">
    <source>
        <dbReference type="EMBL" id="EPT28022.1"/>
    </source>
</evidence>
<evidence type="ECO:0000256" key="4">
    <source>
        <dbReference type="ARBA" id="ARBA00022741"/>
    </source>
</evidence>
<feature type="domain" description="ABC transporter" evidence="10">
    <location>
        <begin position="126"/>
        <end position="373"/>
    </location>
</feature>
<comment type="subcellular location">
    <subcellularLocation>
        <location evidence="1">Membrane</location>
        <topology evidence="1">Multi-pass membrane protein</topology>
    </subcellularLocation>
</comment>
<feature type="transmembrane region" description="Helical" evidence="9">
    <location>
        <begin position="779"/>
        <end position="803"/>
    </location>
</feature>
<sequence length="812" mass="89090">MNSLAGSVVGQGQPVEETGVEAPASDPLADGERHPSREEPSGAIFSSQGVSRAVVESRTEEQVHLLNDGVSRHPGGLPDAEGWDENPVRVDTGDAVAHYDGLPLVTLNFEDLTMDVVTPGDGCVKRALKGLFKRPIKEPTRKRILSLEGVKSSFQPGDCVALMGSSGAGKTTLLNVLSGRVTKNVGGRVQYNGLELPPEALKAISCFVQQEVIFFGTLTVQEHLEYQAALRLPPSLSARDRAATVNAMIEKVGLSKVADSLIGNVSQQQLVGISGGEQRRLSVATELLTEPCVIFADEPTSGLDSYMAMQVVKLFKGLALDGRTVVCTIHQPSSSVFAQFNKVVLMSEGHLLYCGDREACIGWFAHLGQVCEADMNPAEFLIKVTAVTDDNREAAVQRTVEWAERWRQEGAMFLEQWEALGGRAAASSDQMRIQRLFSSMEEPAEACAKEAPGENGAGPGGSGALVETKQPGEVVSHAVLVDQSAQTSEADRPETQNAEPTLLHRKLSSRAQYMLKGGAMSKACLEEMKTDRIGVLRETWLQIQRSTLLRGRDPFSTYVRLVTTVISALIPALMYYRLTWQSSDAWNKVSSSFYIILSESMACLFGASMAFNKERAVIQREYESGVTRMPLYFIGRITADSLLWMFFPFIYHLIVYWISDLGGDSVSKYFASLAITLLLIQVVLSYTYVVVALIKHPVASTVVLQIMQMILTLFSGFMVKLDELGKFWIWIVYLSPFKYALPCFTVTIFWNTEISSPSGSTVSGVDFLNDTFGFQHDKFWLYVGLLFVLGISGRLLGMVALSWKASRTKENQ</sequence>
<evidence type="ECO:0000256" key="2">
    <source>
        <dbReference type="ARBA" id="ARBA00022448"/>
    </source>
</evidence>
<name>A0A125YIX1_TOXGM</name>
<evidence type="ECO:0000259" key="10">
    <source>
        <dbReference type="PROSITE" id="PS50893"/>
    </source>
</evidence>
<dbReference type="CDD" id="cd03213">
    <property type="entry name" value="ABCG_EPDR"/>
    <property type="match status" value="1"/>
</dbReference>